<feature type="compositionally biased region" description="Low complexity" evidence="5">
    <location>
        <begin position="527"/>
        <end position="541"/>
    </location>
</feature>
<dbReference type="SUPFAM" id="SSF52540">
    <property type="entry name" value="P-loop containing nucleoside triphosphate hydrolases"/>
    <property type="match status" value="1"/>
</dbReference>
<dbReference type="Gene3D" id="3.40.50.300">
    <property type="entry name" value="P-loop containing nucleotide triphosphate hydrolases"/>
    <property type="match status" value="1"/>
</dbReference>
<sequence>MPIKTTTILPNRRDGPSTSTTPRRKPQSPILSRLPTSEAASTLQSSAVATIGSIRTLASISSAATSLHAIPTPRRAIKVVLIGDGGTGKTSLRNRFLTNTFYPSYRATIGADFITKSLPLDPLNPEGEKATLQIWDTAGQERFQSLGSAFYRGADAVVIAIDVSKGLEEVKKVKGWYEAFMQKGPGPEEEGDRRRFCWICVANKSDLLEDVDGGMGLQRAVVRGALDGLVTRREGQVDWGIDPGQMGERPSGDEEPADPSEVLSRPNPYAIPPEEEGTPMKPSTSINGITSPTPARKNSSKDYKLSRKSLSSIAAAAKKNSDTQANGNGTVNTMYGTPYNTISNLPQLSSSPTAKLDLNTSKQDGATGSTASSSNAGGGASSGFFPSWRRSKASSFSLQPGAGKKGHAKRQSIKSIEVFHLSDHESSSETEAGGDRKFAFPSSAARTPPPKSLKSSFGGKGGERERVDSTLSLGAPSVYHTPRSSTILSSSPTPRITLGLPSASGRDDRSLRHGKDQSGASSLRVDGLPPSSSSALSPSEGGESGKGLKHKPCLASSSAGSVATLKPPPLIAHRSSSTQHPALRAPKSINDLFQLEPQLQTQSSPRSPPLPSPDPPGTPSTISLPPTPLPPPINPNTAEVGEIEEGFTLFYTSAKTGHNVDRLFSHIVHRVTTLQAYEDAARRTAEDQGEREERERKEQELMRRTIRLASGKNPDRGWLGCC</sequence>
<dbReference type="GO" id="GO:0005525">
    <property type="term" value="F:GTP binding"/>
    <property type="evidence" value="ECO:0007669"/>
    <property type="project" value="UniProtKB-KW"/>
</dbReference>
<dbReference type="Proteomes" id="UP000006174">
    <property type="component" value="Unassembled WGS sequence"/>
</dbReference>
<name>I2FUH8_USTHO</name>
<feature type="compositionally biased region" description="Basic and acidic residues" evidence="5">
    <location>
        <begin position="420"/>
        <end position="438"/>
    </location>
</feature>
<dbReference type="GO" id="GO:0003924">
    <property type="term" value="F:GTPase activity"/>
    <property type="evidence" value="ECO:0007669"/>
    <property type="project" value="InterPro"/>
</dbReference>
<dbReference type="SMART" id="SM00174">
    <property type="entry name" value="RHO"/>
    <property type="match status" value="1"/>
</dbReference>
<comment type="similarity">
    <text evidence="1">Belongs to the small GTPase superfamily. Rab family.</text>
</comment>
<accession>I2FUH8</accession>
<feature type="compositionally biased region" description="Polar residues" evidence="5">
    <location>
        <begin position="482"/>
        <end position="494"/>
    </location>
</feature>
<dbReference type="InterPro" id="IPR027417">
    <property type="entry name" value="P-loop_NTPase"/>
</dbReference>
<dbReference type="EMBL" id="CAGI01000156">
    <property type="protein sequence ID" value="CCF50571.1"/>
    <property type="molecule type" value="Genomic_DNA"/>
</dbReference>
<keyword evidence="2" id="KW-0547">Nucleotide-binding</keyword>
<feature type="compositionally biased region" description="Polar residues" evidence="5">
    <location>
        <begin position="281"/>
        <end position="297"/>
    </location>
</feature>
<gene>
    <name evidence="6" type="ORF">UHOR_05789</name>
</gene>
<proteinExistence type="inferred from homology"/>
<dbReference type="SMART" id="SM00175">
    <property type="entry name" value="RAB"/>
    <property type="match status" value="1"/>
</dbReference>
<evidence type="ECO:0000256" key="5">
    <source>
        <dbReference type="SAM" id="MobiDB-lite"/>
    </source>
</evidence>
<protein>
    <submittedName>
        <fullName evidence="6">Related to YPT7-GTP-binding protein of the RAB family</fullName>
    </submittedName>
</protein>
<dbReference type="InterPro" id="IPR005225">
    <property type="entry name" value="Small_GTP-bd"/>
</dbReference>
<dbReference type="PANTHER" id="PTHR47981:SF20">
    <property type="entry name" value="RAS-RELATED PROTEIN RAB-7A"/>
    <property type="match status" value="1"/>
</dbReference>
<dbReference type="NCBIfam" id="TIGR00231">
    <property type="entry name" value="small_GTP"/>
    <property type="match status" value="1"/>
</dbReference>
<evidence type="ECO:0000256" key="3">
    <source>
        <dbReference type="ARBA" id="ARBA00023134"/>
    </source>
</evidence>
<feature type="compositionally biased region" description="Pro residues" evidence="5">
    <location>
        <begin position="625"/>
        <end position="634"/>
    </location>
</feature>
<feature type="compositionally biased region" description="Low complexity" evidence="5">
    <location>
        <begin position="365"/>
        <end position="375"/>
    </location>
</feature>
<feature type="region of interest" description="Disordered" evidence="5">
    <location>
        <begin position="343"/>
        <end position="582"/>
    </location>
</feature>
<feature type="region of interest" description="Disordered" evidence="5">
    <location>
        <begin position="1"/>
        <end position="37"/>
    </location>
</feature>
<dbReference type="FunFam" id="3.40.50.300:FF:001447">
    <property type="entry name" value="Ras-related protein Rab-1B"/>
    <property type="match status" value="1"/>
</dbReference>
<dbReference type="GO" id="GO:0000329">
    <property type="term" value="C:fungal-type vacuole membrane"/>
    <property type="evidence" value="ECO:0007669"/>
    <property type="project" value="TreeGrafter"/>
</dbReference>
<evidence type="ECO:0000256" key="4">
    <source>
        <dbReference type="ARBA" id="ARBA00023289"/>
    </source>
</evidence>
<feature type="compositionally biased region" description="Pro residues" evidence="5">
    <location>
        <begin position="606"/>
        <end position="618"/>
    </location>
</feature>
<dbReference type="Pfam" id="PF00071">
    <property type="entry name" value="Ras"/>
    <property type="match status" value="1"/>
</dbReference>
<keyword evidence="4" id="KW-0449">Lipoprotein</keyword>
<keyword evidence="4" id="KW-0636">Prenylation</keyword>
<evidence type="ECO:0000256" key="2">
    <source>
        <dbReference type="ARBA" id="ARBA00022741"/>
    </source>
</evidence>
<dbReference type="AlphaFoldDB" id="I2FUH8"/>
<keyword evidence="3" id="KW-0342">GTP-binding</keyword>
<dbReference type="GO" id="GO:0005770">
    <property type="term" value="C:late endosome"/>
    <property type="evidence" value="ECO:0007669"/>
    <property type="project" value="TreeGrafter"/>
</dbReference>
<dbReference type="SMART" id="SM00173">
    <property type="entry name" value="RAS"/>
    <property type="match status" value="1"/>
</dbReference>
<dbReference type="OMA" id="VWICAAN"/>
<reference evidence="6 7" key="1">
    <citation type="journal article" date="2012" name="Plant Cell">
        <title>Genome comparison of barley and maize smut fungi reveals targeted loss of RNA silencing components and species-specific presence of transposable elements.</title>
        <authorList>
            <person name="Laurie J.D."/>
            <person name="Ali S."/>
            <person name="Linning R."/>
            <person name="Mannhaupt G."/>
            <person name="Wong P."/>
            <person name="Gueldener U."/>
            <person name="Muensterkoetter M."/>
            <person name="Moore R."/>
            <person name="Kahmann R."/>
            <person name="Bakkeren G."/>
            <person name="Schirawski J."/>
        </authorList>
    </citation>
    <scope>NUCLEOTIDE SEQUENCE [LARGE SCALE GENOMIC DNA]</scope>
    <source>
        <strain evidence="7">Uh4875-4</strain>
    </source>
</reference>
<dbReference type="PANTHER" id="PTHR47981">
    <property type="entry name" value="RAB FAMILY"/>
    <property type="match status" value="1"/>
</dbReference>
<dbReference type="PRINTS" id="PR00449">
    <property type="entry name" value="RASTRNSFRMNG"/>
</dbReference>
<dbReference type="GO" id="GO:0032889">
    <property type="term" value="P:regulation of vacuole fusion, non-autophagic"/>
    <property type="evidence" value="ECO:0007669"/>
    <property type="project" value="TreeGrafter"/>
</dbReference>
<dbReference type="OrthoDB" id="9989112at2759"/>
<feature type="compositionally biased region" description="Basic and acidic residues" evidence="5">
    <location>
        <begin position="505"/>
        <end position="516"/>
    </location>
</feature>
<dbReference type="STRING" id="1128400.I2FUH8"/>
<feature type="compositionally biased region" description="Polar residues" evidence="5">
    <location>
        <begin position="343"/>
        <end position="364"/>
    </location>
</feature>
<dbReference type="eggNOG" id="KOG0394">
    <property type="taxonomic scope" value="Eukaryota"/>
</dbReference>
<dbReference type="InterPro" id="IPR001806">
    <property type="entry name" value="Small_GTPase"/>
</dbReference>
<dbReference type="PROSITE" id="PS51419">
    <property type="entry name" value="RAB"/>
    <property type="match status" value="1"/>
</dbReference>
<feature type="region of interest" description="Disordered" evidence="5">
    <location>
        <begin position="599"/>
        <end position="638"/>
    </location>
</feature>
<comment type="caution">
    <text evidence="6">The sequence shown here is derived from an EMBL/GenBank/DDBJ whole genome shotgun (WGS) entry which is preliminary data.</text>
</comment>
<organism evidence="6 7">
    <name type="scientific">Ustilago hordei</name>
    <name type="common">Barley covered smut fungus</name>
    <dbReference type="NCBI Taxonomy" id="120017"/>
    <lineage>
        <taxon>Eukaryota</taxon>
        <taxon>Fungi</taxon>
        <taxon>Dikarya</taxon>
        <taxon>Basidiomycota</taxon>
        <taxon>Ustilaginomycotina</taxon>
        <taxon>Ustilaginomycetes</taxon>
        <taxon>Ustilaginales</taxon>
        <taxon>Ustilaginaceae</taxon>
        <taxon>Ustilago</taxon>
    </lineage>
</organism>
<evidence type="ECO:0000256" key="1">
    <source>
        <dbReference type="ARBA" id="ARBA00006270"/>
    </source>
</evidence>
<keyword evidence="7" id="KW-1185">Reference proteome</keyword>
<evidence type="ECO:0000313" key="7">
    <source>
        <dbReference type="Proteomes" id="UP000006174"/>
    </source>
</evidence>
<dbReference type="CDD" id="cd00154">
    <property type="entry name" value="Rab"/>
    <property type="match status" value="1"/>
</dbReference>
<evidence type="ECO:0000313" key="6">
    <source>
        <dbReference type="EMBL" id="CCF50571.1"/>
    </source>
</evidence>
<feature type="region of interest" description="Disordered" evidence="5">
    <location>
        <begin position="236"/>
        <end position="306"/>
    </location>
</feature>
<dbReference type="HOGENOM" id="CLU_363365_0_0_1"/>